<comment type="caution">
    <text evidence="3">The sequence shown here is derived from an EMBL/GenBank/DDBJ whole genome shotgun (WGS) entry which is preliminary data.</text>
</comment>
<protein>
    <submittedName>
        <fullName evidence="3">Uncharacterized protein</fullName>
    </submittedName>
</protein>
<keyword evidence="2" id="KW-1133">Transmembrane helix</keyword>
<feature type="transmembrane region" description="Helical" evidence="2">
    <location>
        <begin position="137"/>
        <end position="160"/>
    </location>
</feature>
<dbReference type="EMBL" id="JAGDFL010000005">
    <property type="protein sequence ID" value="KAG7401952.1"/>
    <property type="molecule type" value="Genomic_DNA"/>
</dbReference>
<reference evidence="3" key="1">
    <citation type="submission" date="2021-02" db="EMBL/GenBank/DDBJ databases">
        <authorList>
            <person name="Palmer J.M."/>
        </authorList>
    </citation>
    <scope>NUCLEOTIDE SEQUENCE</scope>
    <source>
        <strain evidence="3">SCRP23</strain>
    </source>
</reference>
<feature type="transmembrane region" description="Helical" evidence="2">
    <location>
        <begin position="250"/>
        <end position="268"/>
    </location>
</feature>
<organism evidence="3 4">
    <name type="scientific">Phytophthora boehmeriae</name>
    <dbReference type="NCBI Taxonomy" id="109152"/>
    <lineage>
        <taxon>Eukaryota</taxon>
        <taxon>Sar</taxon>
        <taxon>Stramenopiles</taxon>
        <taxon>Oomycota</taxon>
        <taxon>Peronosporomycetes</taxon>
        <taxon>Peronosporales</taxon>
        <taxon>Peronosporaceae</taxon>
        <taxon>Phytophthora</taxon>
    </lineage>
</organism>
<accession>A0A8T1X6Z7</accession>
<sequence length="427" mass="47283">MERSDTSGASNLRSHHTQESKTTSTSGRLLVFLATLVAAALPLSFVFYSINGGHARRSVYMLQICLSVGLLQKSWWHYRIRQRFMAPLEAAVAAMFGGDDPEMPRPDPTQYERMLVERMEPKSYAVEKFTKRWMKGVCGATLIATLVISVIVTAAITTIAKLCEPMVAVCVAVGSFSSMVCACFSPLPSDGVAILIHQGALTVTAVSTMIAHYTVSETTIQILDYLFVSLASWIILVISRIVASKRLLECSLMVALDTVALLHLTIIMMEFVDFVEHPLANKLPEDFAAFFVTVASAELGHAVFDLVVTKWMPRWYWRWAASRMYTAADFVISMLAGAIGTALWMLFMHTATMRVWHVVTLLGAAALSQIGRSLMTLIHETSLAPPWNHATFTVWNNGMMELINPFLIGWIAFHPYAKSILDAEGGY</sequence>
<feature type="transmembrane region" description="Helical" evidence="2">
    <location>
        <begin position="192"/>
        <end position="213"/>
    </location>
</feature>
<keyword evidence="2" id="KW-0812">Transmembrane</keyword>
<evidence type="ECO:0000256" key="1">
    <source>
        <dbReference type="SAM" id="MobiDB-lite"/>
    </source>
</evidence>
<feature type="transmembrane region" description="Helical" evidence="2">
    <location>
        <begin position="166"/>
        <end position="185"/>
    </location>
</feature>
<evidence type="ECO:0000313" key="3">
    <source>
        <dbReference type="EMBL" id="KAG7401952.1"/>
    </source>
</evidence>
<keyword evidence="2" id="KW-0472">Membrane</keyword>
<dbReference type="OrthoDB" id="123619at2759"/>
<gene>
    <name evidence="3" type="ORF">PHYBOEH_008473</name>
</gene>
<feature type="compositionally biased region" description="Polar residues" evidence="1">
    <location>
        <begin position="1"/>
        <end position="12"/>
    </location>
</feature>
<dbReference type="AlphaFoldDB" id="A0A8T1X6Z7"/>
<keyword evidence="4" id="KW-1185">Reference proteome</keyword>
<evidence type="ECO:0000256" key="2">
    <source>
        <dbReference type="SAM" id="Phobius"/>
    </source>
</evidence>
<feature type="transmembrane region" description="Helical" evidence="2">
    <location>
        <begin position="225"/>
        <end position="243"/>
    </location>
</feature>
<proteinExistence type="predicted"/>
<feature type="region of interest" description="Disordered" evidence="1">
    <location>
        <begin position="1"/>
        <end position="21"/>
    </location>
</feature>
<feature type="transmembrane region" description="Helical" evidence="2">
    <location>
        <begin position="29"/>
        <end position="48"/>
    </location>
</feature>
<name>A0A8T1X6Z7_9STRA</name>
<feature type="transmembrane region" description="Helical" evidence="2">
    <location>
        <begin position="328"/>
        <end position="347"/>
    </location>
</feature>
<evidence type="ECO:0000313" key="4">
    <source>
        <dbReference type="Proteomes" id="UP000693981"/>
    </source>
</evidence>
<dbReference type="Proteomes" id="UP000693981">
    <property type="component" value="Unassembled WGS sequence"/>
</dbReference>
<feature type="transmembrane region" description="Helical" evidence="2">
    <location>
        <begin position="288"/>
        <end position="308"/>
    </location>
</feature>